<name>B0KAL5_THEP3</name>
<organism evidence="3 4">
    <name type="scientific">Thermoanaerobacter pseudethanolicus (strain ATCC 33223 / 39E)</name>
    <name type="common">Clostridium thermohydrosulfuricum</name>
    <dbReference type="NCBI Taxonomy" id="340099"/>
    <lineage>
        <taxon>Bacteria</taxon>
        <taxon>Bacillati</taxon>
        <taxon>Bacillota</taxon>
        <taxon>Clostridia</taxon>
        <taxon>Thermoanaerobacterales</taxon>
        <taxon>Thermoanaerobacteraceae</taxon>
        <taxon>Thermoanaerobacter</taxon>
    </lineage>
</organism>
<feature type="region of interest" description="Disordered" evidence="1">
    <location>
        <begin position="25"/>
        <end position="103"/>
    </location>
</feature>
<evidence type="ECO:0000256" key="2">
    <source>
        <dbReference type="SAM" id="SignalP"/>
    </source>
</evidence>
<evidence type="ECO:0000313" key="4">
    <source>
        <dbReference type="Proteomes" id="UP000002156"/>
    </source>
</evidence>
<sequence precursor="true">MRKYSKIVCAIFIFLLLFNLSGCKNKQQNRPQKKPQTSQKTEVPKELSKIEKDIEKIIKEAQKIKEKPQSDQEKQSDKEEKDKKDKKEEDKKTPKKTPEDKSWEEINKAIKDIHTDWNSLAPLVTKEGAKLNLINSMSAAINDLTIMANKKSKIDVLIYANNVYKYIPDLEDLFQTEAPTDIKRLKFYAQDIAFKSEVQKWEEISKDLIDINSVWQTLKPKLPKEAKNSADKFEAGVTELQKAIKSQNKVLTKIKAEVLLQDIKSLEKTAKPKK</sequence>
<feature type="chain" id="PRO_5039395055" description="Lipoprotein" evidence="2">
    <location>
        <begin position="22"/>
        <end position="274"/>
    </location>
</feature>
<feature type="compositionally biased region" description="Low complexity" evidence="1">
    <location>
        <begin position="25"/>
        <end position="36"/>
    </location>
</feature>
<dbReference type="AlphaFoldDB" id="B0KAL5"/>
<keyword evidence="2" id="KW-0732">Signal</keyword>
<protein>
    <recommendedName>
        <fullName evidence="5">Lipoprotein</fullName>
    </recommendedName>
</protein>
<dbReference type="RefSeq" id="WP_012269460.1">
    <property type="nucleotide sequence ID" value="NC_010321.1"/>
</dbReference>
<dbReference type="Proteomes" id="UP000002156">
    <property type="component" value="Chromosome"/>
</dbReference>
<dbReference type="STRING" id="340099.Teth39_1500"/>
<keyword evidence="4" id="KW-1185">Reference proteome</keyword>
<proteinExistence type="predicted"/>
<dbReference type="HOGENOM" id="CLU_1015400_0_0_9"/>
<reference evidence="4" key="1">
    <citation type="submission" date="2008-01" db="EMBL/GenBank/DDBJ databases">
        <title>Complete sequence of Thermoanaerobacter pseudethanolicus 39E.</title>
        <authorList>
            <person name="Copeland A."/>
            <person name="Lucas S."/>
            <person name="Lapidus A."/>
            <person name="Barry K."/>
            <person name="Glavina del Rio T."/>
            <person name="Dalin E."/>
            <person name="Tice H."/>
            <person name="Pitluck S."/>
            <person name="Bruce D."/>
            <person name="Goodwin L."/>
            <person name="Saunders E."/>
            <person name="Brettin T."/>
            <person name="Detter J.C."/>
            <person name="Han C."/>
            <person name="Schmutz J."/>
            <person name="Larimer F."/>
            <person name="Land M."/>
            <person name="Hauser L."/>
            <person name="Kyrpides N."/>
            <person name="Lykidis A."/>
            <person name="Hemme C."/>
            <person name="Fields M.W."/>
            <person name="He Z."/>
            <person name="Zhou J."/>
            <person name="Richardson P."/>
        </authorList>
    </citation>
    <scope>NUCLEOTIDE SEQUENCE [LARGE SCALE GENOMIC DNA]</scope>
    <source>
        <strain evidence="4">ATCC 33223 / DSM 2355 / 39E</strain>
    </source>
</reference>
<dbReference type="eggNOG" id="ENOG5030MM0">
    <property type="taxonomic scope" value="Bacteria"/>
</dbReference>
<accession>B0KAL5</accession>
<dbReference type="KEGG" id="tpd:Teth39_1500"/>
<gene>
    <name evidence="3" type="ordered locus">Teth39_1500</name>
</gene>
<evidence type="ECO:0008006" key="5">
    <source>
        <dbReference type="Google" id="ProtNLM"/>
    </source>
</evidence>
<evidence type="ECO:0000313" key="3">
    <source>
        <dbReference type="EMBL" id="ABY95149.1"/>
    </source>
</evidence>
<feature type="signal peptide" evidence="2">
    <location>
        <begin position="1"/>
        <end position="21"/>
    </location>
</feature>
<feature type="compositionally biased region" description="Basic and acidic residues" evidence="1">
    <location>
        <begin position="42"/>
        <end position="103"/>
    </location>
</feature>
<evidence type="ECO:0000256" key="1">
    <source>
        <dbReference type="SAM" id="MobiDB-lite"/>
    </source>
</evidence>
<dbReference type="EMBL" id="CP000924">
    <property type="protein sequence ID" value="ABY95149.1"/>
    <property type="molecule type" value="Genomic_DNA"/>
</dbReference>